<accession>A0AAE7ML67</accession>
<proteinExistence type="predicted"/>
<sequence>MPPGTHGRHTLTQPLENTRHAWRFECEGKPLGHTGGRTLGHAGGCTGAAWVPIRVRGTLLFSPLRDPRKP</sequence>
<organism evidence="1 2">
    <name type="scientific">Caulobacter phage S2B</name>
    <dbReference type="NCBI Taxonomy" id="2759120"/>
    <lineage>
        <taxon>Viruses</taxon>
        <taxon>Duplodnaviria</taxon>
        <taxon>Heunggongvirae</taxon>
        <taxon>Uroviricota</taxon>
        <taxon>Caudoviricetes</taxon>
        <taxon>Autographivirales</taxon>
        <taxon>Autographivirales incertae sedis</taxon>
        <taxon>Sumtervirus</taxon>
        <taxon>Sumtervirus S2B</taxon>
    </lineage>
</organism>
<gene>
    <name evidence="1" type="primary">S2B_gp066c</name>
</gene>
<protein>
    <submittedName>
        <fullName evidence="1">Uncharacterized protein</fullName>
    </submittedName>
</protein>
<dbReference type="Proteomes" id="UP000827856">
    <property type="component" value="Segment"/>
</dbReference>
<evidence type="ECO:0000313" key="2">
    <source>
        <dbReference type="Proteomes" id="UP000827856"/>
    </source>
</evidence>
<name>A0AAE7ML67_9CAUD</name>
<dbReference type="EMBL" id="MN857473">
    <property type="protein sequence ID" value="QOC54180.1"/>
    <property type="molecule type" value="Genomic_DNA"/>
</dbReference>
<reference evidence="1" key="1">
    <citation type="submission" date="2019-12" db="EMBL/GenBank/DDBJ databases">
        <title>S2B, a lysogenic bacteriophage that infects Caulobacter crescentus.</title>
        <authorList>
            <person name="Ely B."/>
            <person name="Berrios L."/>
            <person name="Thomas Q."/>
        </authorList>
    </citation>
    <scope>NUCLEOTIDE SEQUENCE</scope>
</reference>
<keyword evidence="2" id="KW-1185">Reference proteome</keyword>
<evidence type="ECO:0000313" key="1">
    <source>
        <dbReference type="EMBL" id="QOC54180.1"/>
    </source>
</evidence>